<dbReference type="PANTHER" id="PTHR44688">
    <property type="entry name" value="DNA-BINDING TRANSCRIPTIONAL ACTIVATOR DEVR_DOSR"/>
    <property type="match status" value="1"/>
</dbReference>
<dbReference type="AlphaFoldDB" id="A0A7S0LQ87"/>
<feature type="domain" description="HTH luxR-type" evidence="5">
    <location>
        <begin position="258"/>
        <end position="323"/>
    </location>
</feature>
<dbReference type="PROSITE" id="PS50110">
    <property type="entry name" value="RESPONSE_REGULATORY"/>
    <property type="match status" value="1"/>
</dbReference>
<keyword evidence="1" id="KW-0805">Transcription regulation</keyword>
<dbReference type="InterPro" id="IPR016032">
    <property type="entry name" value="Sig_transdc_resp-reg_C-effctor"/>
</dbReference>
<dbReference type="PANTHER" id="PTHR44688:SF16">
    <property type="entry name" value="DNA-BINDING TRANSCRIPTIONAL ACTIVATOR DEVR_DOSR"/>
    <property type="match status" value="1"/>
</dbReference>
<feature type="modified residue" description="4-aspartylphosphate" evidence="4">
    <location>
        <position position="101"/>
    </location>
</feature>
<dbReference type="GO" id="GO:0003677">
    <property type="term" value="F:DNA binding"/>
    <property type="evidence" value="ECO:0007669"/>
    <property type="project" value="UniProtKB-KW"/>
</dbReference>
<organism evidence="7">
    <name type="scientific">Coccolithus braarudii</name>
    <dbReference type="NCBI Taxonomy" id="221442"/>
    <lineage>
        <taxon>Eukaryota</taxon>
        <taxon>Haptista</taxon>
        <taxon>Haptophyta</taxon>
        <taxon>Prymnesiophyceae</taxon>
        <taxon>Coccolithales</taxon>
        <taxon>Coccolithaceae</taxon>
        <taxon>Coccolithus</taxon>
    </lineage>
</organism>
<name>A0A7S0LQ87_9EUKA</name>
<keyword evidence="2" id="KW-0238">DNA-binding</keyword>
<dbReference type="SMART" id="SM00421">
    <property type="entry name" value="HTH_LUXR"/>
    <property type="match status" value="1"/>
</dbReference>
<dbReference type="Gene3D" id="3.40.50.2300">
    <property type="match status" value="1"/>
</dbReference>
<dbReference type="SMART" id="SM00448">
    <property type="entry name" value="REC"/>
    <property type="match status" value="1"/>
</dbReference>
<dbReference type="InterPro" id="IPR036388">
    <property type="entry name" value="WH-like_DNA-bd_sf"/>
</dbReference>
<accession>A0A7S0LQ87</accession>
<sequence length="374" mass="39578">MTASTAVVAIVAAAAFAPQAYEMYRQLRPRTPALTHMLRGHTPVLKSGVLTRLVFVHENERMRQAIGRLLQDRGFNCVGYASGLLALSEMAREPPALVIADAESVGEMDGLELSRRLKTDPLLCATPLVLLAARGLPSDRISGYRAGASAYVAAPFDPEELLAVVNAQLSHTHLTRAATLHNELQPIKADIASIKQMVQLLLQVQMQSLRGSDAGTGVVGDAAPKLLTQLEDLARLGPAAGPNASAAALVPLSSALAPPLKVPKLTKRERTVLDLVGEGRLNKEIALELGVSKSHIEKYVRRLLLKTETSNRTELVRRALQMGLLTDHPRVLQASPAPTAYQLAGVPLFQISPSGSSIPPSGPAAGGAAADATA</sequence>
<evidence type="ECO:0000256" key="2">
    <source>
        <dbReference type="ARBA" id="ARBA00023125"/>
    </source>
</evidence>
<dbReference type="InterPro" id="IPR011006">
    <property type="entry name" value="CheY-like_superfamily"/>
</dbReference>
<keyword evidence="3" id="KW-0804">Transcription</keyword>
<dbReference type="InterPro" id="IPR001789">
    <property type="entry name" value="Sig_transdc_resp-reg_receiver"/>
</dbReference>
<dbReference type="Pfam" id="PF00072">
    <property type="entry name" value="Response_reg"/>
    <property type="match status" value="1"/>
</dbReference>
<dbReference type="SUPFAM" id="SSF52172">
    <property type="entry name" value="CheY-like"/>
    <property type="match status" value="1"/>
</dbReference>
<dbReference type="PRINTS" id="PR00038">
    <property type="entry name" value="HTHLUXR"/>
</dbReference>
<evidence type="ECO:0000256" key="1">
    <source>
        <dbReference type="ARBA" id="ARBA00023015"/>
    </source>
</evidence>
<gene>
    <name evidence="7" type="ORF">CPEL01642_LOCUS21743</name>
</gene>
<keyword evidence="4" id="KW-0597">Phosphoprotein</keyword>
<proteinExistence type="predicted"/>
<dbReference type="PROSITE" id="PS50043">
    <property type="entry name" value="HTH_LUXR_2"/>
    <property type="match status" value="1"/>
</dbReference>
<dbReference type="CDD" id="cd06170">
    <property type="entry name" value="LuxR_C_like"/>
    <property type="match status" value="1"/>
</dbReference>
<protein>
    <submittedName>
        <fullName evidence="7">Uncharacterized protein</fullName>
    </submittedName>
</protein>
<evidence type="ECO:0000256" key="3">
    <source>
        <dbReference type="ARBA" id="ARBA00023163"/>
    </source>
</evidence>
<dbReference type="EMBL" id="HBEY01045404">
    <property type="protein sequence ID" value="CAD8618362.1"/>
    <property type="molecule type" value="Transcribed_RNA"/>
</dbReference>
<dbReference type="Pfam" id="PF00196">
    <property type="entry name" value="GerE"/>
    <property type="match status" value="1"/>
</dbReference>
<dbReference type="GO" id="GO:0000160">
    <property type="term" value="P:phosphorelay signal transduction system"/>
    <property type="evidence" value="ECO:0007669"/>
    <property type="project" value="InterPro"/>
</dbReference>
<dbReference type="SUPFAM" id="SSF46894">
    <property type="entry name" value="C-terminal effector domain of the bipartite response regulators"/>
    <property type="match status" value="1"/>
</dbReference>
<evidence type="ECO:0000259" key="6">
    <source>
        <dbReference type="PROSITE" id="PS50110"/>
    </source>
</evidence>
<feature type="domain" description="Response regulatory" evidence="6">
    <location>
        <begin position="52"/>
        <end position="169"/>
    </location>
</feature>
<dbReference type="GO" id="GO:0006355">
    <property type="term" value="P:regulation of DNA-templated transcription"/>
    <property type="evidence" value="ECO:0007669"/>
    <property type="project" value="InterPro"/>
</dbReference>
<evidence type="ECO:0000256" key="4">
    <source>
        <dbReference type="PROSITE-ProRule" id="PRU00169"/>
    </source>
</evidence>
<evidence type="ECO:0000259" key="5">
    <source>
        <dbReference type="PROSITE" id="PS50043"/>
    </source>
</evidence>
<evidence type="ECO:0000313" key="7">
    <source>
        <dbReference type="EMBL" id="CAD8618362.1"/>
    </source>
</evidence>
<dbReference type="InterPro" id="IPR000792">
    <property type="entry name" value="Tscrpt_reg_LuxR_C"/>
</dbReference>
<reference evidence="7" key="1">
    <citation type="submission" date="2021-01" db="EMBL/GenBank/DDBJ databases">
        <authorList>
            <person name="Corre E."/>
            <person name="Pelletier E."/>
            <person name="Niang G."/>
            <person name="Scheremetjew M."/>
            <person name="Finn R."/>
            <person name="Kale V."/>
            <person name="Holt S."/>
            <person name="Cochrane G."/>
            <person name="Meng A."/>
            <person name="Brown T."/>
            <person name="Cohen L."/>
        </authorList>
    </citation>
    <scope>NUCLEOTIDE SEQUENCE</scope>
    <source>
        <strain evidence="7">PLY182g</strain>
    </source>
</reference>
<dbReference type="Gene3D" id="1.10.10.10">
    <property type="entry name" value="Winged helix-like DNA-binding domain superfamily/Winged helix DNA-binding domain"/>
    <property type="match status" value="1"/>
</dbReference>